<dbReference type="AlphaFoldDB" id="A0A1M7RWE4"/>
<dbReference type="RefSeq" id="WP_072695672.1">
    <property type="nucleotide sequence ID" value="NZ_FRDI01000002.1"/>
</dbReference>
<dbReference type="EMBL" id="FRDI01000002">
    <property type="protein sequence ID" value="SHN50448.1"/>
    <property type="molecule type" value="Genomic_DNA"/>
</dbReference>
<organism evidence="1 2">
    <name type="scientific">Desulfovibrio litoralis DSM 11393</name>
    <dbReference type="NCBI Taxonomy" id="1121455"/>
    <lineage>
        <taxon>Bacteria</taxon>
        <taxon>Pseudomonadati</taxon>
        <taxon>Thermodesulfobacteriota</taxon>
        <taxon>Desulfovibrionia</taxon>
        <taxon>Desulfovibrionales</taxon>
        <taxon>Desulfovibrionaceae</taxon>
        <taxon>Desulfovibrio</taxon>
    </lineage>
</organism>
<accession>A0A1M7RWE4</accession>
<keyword evidence="2" id="KW-1185">Reference proteome</keyword>
<dbReference type="Proteomes" id="UP000186469">
    <property type="component" value="Unassembled WGS sequence"/>
</dbReference>
<protein>
    <submittedName>
        <fullName evidence="1">Uncharacterized protein</fullName>
    </submittedName>
</protein>
<evidence type="ECO:0000313" key="1">
    <source>
        <dbReference type="EMBL" id="SHN50448.1"/>
    </source>
</evidence>
<gene>
    <name evidence="1" type="ORF">SAMN02745728_00246</name>
</gene>
<dbReference type="OrthoDB" id="5455222at2"/>
<name>A0A1M7RWE4_9BACT</name>
<reference evidence="1 2" key="1">
    <citation type="submission" date="2016-12" db="EMBL/GenBank/DDBJ databases">
        <authorList>
            <person name="Song W.-J."/>
            <person name="Kurnit D.M."/>
        </authorList>
    </citation>
    <scope>NUCLEOTIDE SEQUENCE [LARGE SCALE GENOMIC DNA]</scope>
    <source>
        <strain evidence="1 2">DSM 11393</strain>
    </source>
</reference>
<evidence type="ECO:0000313" key="2">
    <source>
        <dbReference type="Proteomes" id="UP000186469"/>
    </source>
</evidence>
<proteinExistence type="predicted"/>
<sequence>MSDAFSLAVRKVFEVMVFENWLRFYFISEEQGALMLRLPQEAEKKIKEHYPAFEGLLAELQDQEITHERSINAICMFIAAQQDLEKSGIPSESIFDSMAFQVEMQLFGSWVQSHEEQLDTTFMDLRTWLKLYDEWKKTPKVQEYIAQIQNQEQRVVKNCDTVQ</sequence>
<dbReference type="STRING" id="1121455.SAMN02745728_00246"/>